<reference evidence="2 3" key="1">
    <citation type="submission" date="2020-04" db="EMBL/GenBank/DDBJ databases">
        <title>Luteolibacter sp. G-1-1-1 isolated from soil.</title>
        <authorList>
            <person name="Dahal R.H."/>
        </authorList>
    </citation>
    <scope>NUCLEOTIDE SEQUENCE [LARGE SCALE GENOMIC DNA]</scope>
    <source>
        <strain evidence="2 3">G-1-1-1</strain>
    </source>
</reference>
<proteinExistence type="predicted"/>
<feature type="domain" description="J" evidence="1">
    <location>
        <begin position="2"/>
        <end position="67"/>
    </location>
</feature>
<organism evidence="2 3">
    <name type="scientific">Luteolibacter luteus</name>
    <dbReference type="NCBI Taxonomy" id="2728835"/>
    <lineage>
        <taxon>Bacteria</taxon>
        <taxon>Pseudomonadati</taxon>
        <taxon>Verrucomicrobiota</taxon>
        <taxon>Verrucomicrobiia</taxon>
        <taxon>Verrucomicrobiales</taxon>
        <taxon>Verrucomicrobiaceae</taxon>
        <taxon>Luteolibacter</taxon>
    </lineage>
</organism>
<dbReference type="PROSITE" id="PS50076">
    <property type="entry name" value="DNAJ_2"/>
    <property type="match status" value="1"/>
</dbReference>
<dbReference type="EMBL" id="CP051774">
    <property type="protein sequence ID" value="QJE98323.1"/>
    <property type="molecule type" value="Genomic_DNA"/>
</dbReference>
<dbReference type="RefSeq" id="WP_169456782.1">
    <property type="nucleotide sequence ID" value="NZ_CP051774.1"/>
</dbReference>
<evidence type="ECO:0000313" key="3">
    <source>
        <dbReference type="Proteomes" id="UP000501812"/>
    </source>
</evidence>
<sequence length="177" mass="19187">MNPFERLGLERRLAISGDELREAFRAAGKQEHPDAGGNGEGFTAVQEAFKLLSSPSRRLKAWMAAEGIEGNDRGAISPQLLDLFAKVGAALQKADGVTKKREGAQSVLAKALLEPEVQLAREDLEAALEDVAGAIEREEESFAQIEAGEGDPSLVSRNLAFLEKWQAELKARFAGLW</sequence>
<dbReference type="CDD" id="cd06257">
    <property type="entry name" value="DnaJ"/>
    <property type="match status" value="1"/>
</dbReference>
<dbReference type="AlphaFoldDB" id="A0A858RQW9"/>
<dbReference type="SMART" id="SM00271">
    <property type="entry name" value="DnaJ"/>
    <property type="match status" value="1"/>
</dbReference>
<evidence type="ECO:0000259" key="1">
    <source>
        <dbReference type="PROSITE" id="PS50076"/>
    </source>
</evidence>
<keyword evidence="3" id="KW-1185">Reference proteome</keyword>
<accession>A0A858RQW9</accession>
<protein>
    <recommendedName>
        <fullName evidence="1">J domain-containing protein</fullName>
    </recommendedName>
</protein>
<dbReference type="KEGG" id="luo:HHL09_21910"/>
<gene>
    <name evidence="2" type="ORF">HHL09_21910</name>
</gene>
<dbReference type="Proteomes" id="UP000501812">
    <property type="component" value="Chromosome"/>
</dbReference>
<dbReference type="Gene3D" id="1.10.287.110">
    <property type="entry name" value="DnaJ domain"/>
    <property type="match status" value="1"/>
</dbReference>
<evidence type="ECO:0000313" key="2">
    <source>
        <dbReference type="EMBL" id="QJE98323.1"/>
    </source>
</evidence>
<dbReference type="InterPro" id="IPR001623">
    <property type="entry name" value="DnaJ_domain"/>
</dbReference>
<dbReference type="InterPro" id="IPR036869">
    <property type="entry name" value="J_dom_sf"/>
</dbReference>
<name>A0A858RQW9_9BACT</name>
<dbReference type="SUPFAM" id="SSF46565">
    <property type="entry name" value="Chaperone J-domain"/>
    <property type="match status" value="1"/>
</dbReference>